<proteinExistence type="predicted"/>
<organism evidence="1 2">
    <name type="scientific">Roseateles koreensis</name>
    <dbReference type="NCBI Taxonomy" id="2987526"/>
    <lineage>
        <taxon>Bacteria</taxon>
        <taxon>Pseudomonadati</taxon>
        <taxon>Pseudomonadota</taxon>
        <taxon>Betaproteobacteria</taxon>
        <taxon>Burkholderiales</taxon>
        <taxon>Sphaerotilaceae</taxon>
        <taxon>Roseateles</taxon>
    </lineage>
</organism>
<keyword evidence="2" id="KW-1185">Reference proteome</keyword>
<evidence type="ECO:0000313" key="1">
    <source>
        <dbReference type="EMBL" id="MDC8787269.1"/>
    </source>
</evidence>
<sequence length="161" mass="17891">MSTTLILIPPEDACVIARLSRALAKRLVQSSDVPARRQTLMRALFGLQRLPILIPDLNISISAGQYQFQIDSEHCGFVSYTEDGHTEFRIQYFAGSSHCIEWFATLVGEVKIGAAMLRLDAFAEAMEEADQLTVADYSTPGAADEPPINDYLEYAQTYDKP</sequence>
<dbReference type="EMBL" id="JAQQXS010000024">
    <property type="protein sequence ID" value="MDC8787269.1"/>
    <property type="molecule type" value="Genomic_DNA"/>
</dbReference>
<evidence type="ECO:0000313" key="2">
    <source>
        <dbReference type="Proteomes" id="UP001219862"/>
    </source>
</evidence>
<accession>A0ABT5KWD7</accession>
<reference evidence="1 2" key="1">
    <citation type="submission" date="2022-10" db="EMBL/GenBank/DDBJ databases">
        <title>paucibacter sp. hw8 Genome sequencing.</title>
        <authorList>
            <person name="Park S."/>
        </authorList>
    </citation>
    <scope>NUCLEOTIDE SEQUENCE [LARGE SCALE GENOMIC DNA]</scope>
    <source>
        <strain evidence="2">hw8</strain>
    </source>
</reference>
<gene>
    <name evidence="1" type="ORF">PRZ01_18935</name>
</gene>
<dbReference type="Proteomes" id="UP001219862">
    <property type="component" value="Unassembled WGS sequence"/>
</dbReference>
<comment type="caution">
    <text evidence="1">The sequence shown here is derived from an EMBL/GenBank/DDBJ whole genome shotgun (WGS) entry which is preliminary data.</text>
</comment>
<protein>
    <submittedName>
        <fullName evidence="1">Uncharacterized protein</fullName>
    </submittedName>
</protein>
<name>A0ABT5KWD7_9BURK</name>
<dbReference type="RefSeq" id="WP_273598409.1">
    <property type="nucleotide sequence ID" value="NZ_JAQQXS010000024.1"/>
</dbReference>